<evidence type="ECO:0000313" key="2">
    <source>
        <dbReference type="EMBL" id="KAA6371120.1"/>
    </source>
</evidence>
<comment type="caution">
    <text evidence="2">The sequence shown here is derived from an EMBL/GenBank/DDBJ whole genome shotgun (WGS) entry which is preliminary data.</text>
</comment>
<organism evidence="2 3">
    <name type="scientific">Streblomastix strix</name>
    <dbReference type="NCBI Taxonomy" id="222440"/>
    <lineage>
        <taxon>Eukaryota</taxon>
        <taxon>Metamonada</taxon>
        <taxon>Preaxostyla</taxon>
        <taxon>Oxymonadida</taxon>
        <taxon>Streblomastigidae</taxon>
        <taxon>Streblomastix</taxon>
    </lineage>
</organism>
<gene>
    <name evidence="2" type="ORF">EZS28_033354</name>
</gene>
<dbReference type="Proteomes" id="UP000324800">
    <property type="component" value="Unassembled WGS sequence"/>
</dbReference>
<reference evidence="2 3" key="1">
    <citation type="submission" date="2019-03" db="EMBL/GenBank/DDBJ databases">
        <title>Single cell metagenomics reveals metabolic interactions within the superorganism composed of flagellate Streblomastix strix and complex community of Bacteroidetes bacteria on its surface.</title>
        <authorList>
            <person name="Treitli S.C."/>
            <person name="Kolisko M."/>
            <person name="Husnik F."/>
            <person name="Keeling P."/>
            <person name="Hampl V."/>
        </authorList>
    </citation>
    <scope>NUCLEOTIDE SEQUENCE [LARGE SCALE GENOMIC DNA]</scope>
    <source>
        <strain evidence="2">ST1C</strain>
    </source>
</reference>
<name>A0A5J4UM44_9EUKA</name>
<feature type="compositionally biased region" description="Polar residues" evidence="1">
    <location>
        <begin position="176"/>
        <end position="187"/>
    </location>
</feature>
<evidence type="ECO:0000313" key="3">
    <source>
        <dbReference type="Proteomes" id="UP000324800"/>
    </source>
</evidence>
<evidence type="ECO:0000256" key="1">
    <source>
        <dbReference type="SAM" id="MobiDB-lite"/>
    </source>
</evidence>
<sequence>MNTQEPRGLSAVLEQLKNVRKILMQDAEQKGVSFLIKDLKKTESNDEFNNKIELQKKLAKEAKIWISGQKQLDFGLLCSRNYNEAVWKETQQNLITIKEGKFLLDLLEEALEISVHTKEEDEKKREQIKQNNENDDKFKQEDQIQKQIHYTKNALEEFKKVAVIADEQELDKEQDNYNLGRQRSYEPNANKEKKQQKRKNEKQRPQSAQQKLG</sequence>
<feature type="region of interest" description="Disordered" evidence="1">
    <location>
        <begin position="118"/>
        <end position="143"/>
    </location>
</feature>
<dbReference type="AlphaFoldDB" id="A0A5J4UM44"/>
<accession>A0A5J4UM44</accession>
<feature type="region of interest" description="Disordered" evidence="1">
    <location>
        <begin position="170"/>
        <end position="213"/>
    </location>
</feature>
<proteinExistence type="predicted"/>
<dbReference type="EMBL" id="SNRW01014763">
    <property type="protein sequence ID" value="KAA6371120.1"/>
    <property type="molecule type" value="Genomic_DNA"/>
</dbReference>
<protein>
    <submittedName>
        <fullName evidence="2">Uncharacterized protein</fullName>
    </submittedName>
</protein>